<dbReference type="PANTHER" id="PTHR47690">
    <property type="entry name" value="GLUCOKINASE"/>
    <property type="match status" value="1"/>
</dbReference>
<dbReference type="Gene3D" id="3.40.367.20">
    <property type="match status" value="1"/>
</dbReference>
<dbReference type="InterPro" id="IPR050201">
    <property type="entry name" value="Bacterial_glucokinase"/>
</dbReference>
<feature type="binding site" evidence="3">
    <location>
        <begin position="8"/>
        <end position="13"/>
    </location>
    <ligand>
        <name>ATP</name>
        <dbReference type="ChEBI" id="CHEBI:30616"/>
    </ligand>
</feature>
<evidence type="ECO:0000313" key="6">
    <source>
        <dbReference type="Proteomes" id="UP000575083"/>
    </source>
</evidence>
<reference evidence="5 6" key="1">
    <citation type="submission" date="2020-08" db="EMBL/GenBank/DDBJ databases">
        <title>Functional genomics of gut bacteria from endangered species of beetles.</title>
        <authorList>
            <person name="Carlos-Shanley C."/>
        </authorList>
    </citation>
    <scope>NUCLEOTIDE SEQUENCE [LARGE SCALE GENOMIC DNA]</scope>
    <source>
        <strain evidence="5 6">S00198</strain>
    </source>
</reference>
<comment type="similarity">
    <text evidence="3 4">Belongs to the bacterial glucokinase family.</text>
</comment>
<dbReference type="RefSeq" id="WP_184859602.1">
    <property type="nucleotide sequence ID" value="NZ_JACHLK010000007.1"/>
</dbReference>
<accession>A0A7X0PG96</accession>
<evidence type="ECO:0000256" key="1">
    <source>
        <dbReference type="ARBA" id="ARBA00022679"/>
    </source>
</evidence>
<name>A0A7X0PG96_9BURK</name>
<dbReference type="SUPFAM" id="SSF53067">
    <property type="entry name" value="Actin-like ATPase domain"/>
    <property type="match status" value="1"/>
</dbReference>
<comment type="catalytic activity">
    <reaction evidence="3">
        <text>D-glucose + ATP = D-glucose 6-phosphate + ADP + H(+)</text>
        <dbReference type="Rhea" id="RHEA:17825"/>
        <dbReference type="ChEBI" id="CHEBI:4167"/>
        <dbReference type="ChEBI" id="CHEBI:15378"/>
        <dbReference type="ChEBI" id="CHEBI:30616"/>
        <dbReference type="ChEBI" id="CHEBI:61548"/>
        <dbReference type="ChEBI" id="CHEBI:456216"/>
        <dbReference type="EC" id="2.7.1.2"/>
    </reaction>
</comment>
<dbReference type="EC" id="2.7.1.2" evidence="3"/>
<dbReference type="GO" id="GO:0006096">
    <property type="term" value="P:glycolytic process"/>
    <property type="evidence" value="ECO:0007669"/>
    <property type="project" value="UniProtKB-UniRule"/>
</dbReference>
<sequence>MPATRLLADIGGTNIRLAWQNPGDDSLHDTRVLQCAQYPTVDDAIRTYLGEVGIRAPHEAAFGIANPVTGDAIRMTNHSWSFSQKAVREAFGFARLVVINDFTALALALPLLTPDLLRQVGGGQAVPGEAIGLVGAGTGLGVSGLVFPPHSPAGVPLSGEGGHVTLAAQTQHEFDVLQVLQQRYGHVSAERAVSGSGLVDLYHAVRTVAKAGGTEVNSAAQVTEAALQAKDPLALQALDLFCGFLGNVAGNLALTLGARGGVYIGGGMVPRLGEWFDQSSFRQRFEGKGRFQPYLASIPCWIIDPSATPALYGASRALDIAGG</sequence>
<protein>
    <recommendedName>
        <fullName evidence="3">Glucokinase</fullName>
        <ecNumber evidence="3">2.7.1.2</ecNumber>
    </recommendedName>
    <alternativeName>
        <fullName evidence="3">Glucose kinase</fullName>
    </alternativeName>
</protein>
<dbReference type="CDD" id="cd24008">
    <property type="entry name" value="ASKHA_NBD_GLK"/>
    <property type="match status" value="1"/>
</dbReference>
<evidence type="ECO:0000256" key="4">
    <source>
        <dbReference type="RuleBase" id="RU004046"/>
    </source>
</evidence>
<evidence type="ECO:0000256" key="3">
    <source>
        <dbReference type="HAMAP-Rule" id="MF_00524"/>
    </source>
</evidence>
<dbReference type="PANTHER" id="PTHR47690:SF1">
    <property type="entry name" value="GLUCOKINASE"/>
    <property type="match status" value="1"/>
</dbReference>
<comment type="caution">
    <text evidence="5">The sequence shown here is derived from an EMBL/GenBank/DDBJ whole genome shotgun (WGS) entry which is preliminary data.</text>
</comment>
<comment type="subcellular location">
    <subcellularLocation>
        <location evidence="3">Cytoplasm</location>
    </subcellularLocation>
</comment>
<dbReference type="EMBL" id="JACHLK010000007">
    <property type="protein sequence ID" value="MBB6561007.1"/>
    <property type="molecule type" value="Genomic_DNA"/>
</dbReference>
<keyword evidence="6" id="KW-1185">Reference proteome</keyword>
<evidence type="ECO:0000313" key="5">
    <source>
        <dbReference type="EMBL" id="MBB6561007.1"/>
    </source>
</evidence>
<dbReference type="GO" id="GO:0005536">
    <property type="term" value="F:D-glucose binding"/>
    <property type="evidence" value="ECO:0007669"/>
    <property type="project" value="InterPro"/>
</dbReference>
<dbReference type="NCBIfam" id="TIGR00749">
    <property type="entry name" value="glk"/>
    <property type="match status" value="1"/>
</dbReference>
<keyword evidence="3" id="KW-0547">Nucleotide-binding</keyword>
<dbReference type="HAMAP" id="MF_00524">
    <property type="entry name" value="Glucokinase"/>
    <property type="match status" value="1"/>
</dbReference>
<keyword evidence="1 3" id="KW-0808">Transferase</keyword>
<proteinExistence type="inferred from homology"/>
<gene>
    <name evidence="3" type="primary">glk</name>
    <name evidence="5" type="ORF">HNP48_003695</name>
</gene>
<dbReference type="GO" id="GO:0005829">
    <property type="term" value="C:cytosol"/>
    <property type="evidence" value="ECO:0007669"/>
    <property type="project" value="TreeGrafter"/>
</dbReference>
<dbReference type="Pfam" id="PF02685">
    <property type="entry name" value="Glucokinase"/>
    <property type="match status" value="1"/>
</dbReference>
<keyword evidence="3" id="KW-0067">ATP-binding</keyword>
<dbReference type="InterPro" id="IPR043129">
    <property type="entry name" value="ATPase_NBD"/>
</dbReference>
<dbReference type="InterPro" id="IPR003836">
    <property type="entry name" value="Glucokinase"/>
</dbReference>
<keyword evidence="3" id="KW-0963">Cytoplasm</keyword>
<dbReference type="GO" id="GO:0004340">
    <property type="term" value="F:glucokinase activity"/>
    <property type="evidence" value="ECO:0007669"/>
    <property type="project" value="UniProtKB-UniRule"/>
</dbReference>
<organism evidence="5 6">
    <name type="scientific">Acidovorax soli</name>
    <dbReference type="NCBI Taxonomy" id="592050"/>
    <lineage>
        <taxon>Bacteria</taxon>
        <taxon>Pseudomonadati</taxon>
        <taxon>Pseudomonadota</taxon>
        <taxon>Betaproteobacteria</taxon>
        <taxon>Burkholderiales</taxon>
        <taxon>Comamonadaceae</taxon>
        <taxon>Acidovorax</taxon>
    </lineage>
</organism>
<evidence type="ECO:0000256" key="2">
    <source>
        <dbReference type="ARBA" id="ARBA00022777"/>
    </source>
</evidence>
<keyword evidence="2 3" id="KW-0418">Kinase</keyword>
<dbReference type="Proteomes" id="UP000575083">
    <property type="component" value="Unassembled WGS sequence"/>
</dbReference>
<keyword evidence="3" id="KW-0324">Glycolysis</keyword>
<dbReference type="Gene3D" id="3.30.420.40">
    <property type="match status" value="1"/>
</dbReference>
<dbReference type="GO" id="GO:0005524">
    <property type="term" value="F:ATP binding"/>
    <property type="evidence" value="ECO:0007669"/>
    <property type="project" value="UniProtKB-UniRule"/>
</dbReference>
<dbReference type="AlphaFoldDB" id="A0A7X0PG96"/>